<proteinExistence type="predicted"/>
<dbReference type="GO" id="GO:0032259">
    <property type="term" value="P:methylation"/>
    <property type="evidence" value="ECO:0007669"/>
    <property type="project" value="UniProtKB-KW"/>
</dbReference>
<reference evidence="3" key="1">
    <citation type="submission" date="2022-11" db="EMBL/GenBank/DDBJ databases">
        <authorList>
            <person name="Petersen C."/>
        </authorList>
    </citation>
    <scope>NUCLEOTIDE SEQUENCE</scope>
    <source>
        <strain evidence="3">IBT 30761</strain>
    </source>
</reference>
<dbReference type="GeneID" id="81355155"/>
<keyword evidence="2" id="KW-0808">Transferase</keyword>
<sequence>MCSGTESPLLALDMVQRAGLDFEFIHLFSCEIEPFKQAYIERTFSPPILFRDITELSKKQAHTAYGALKKVPSGGDLLIAGTSCVDFSRLNSKRKGLDDEGQSGRTFRGLLGYVKNQRPTFVILENIKSAPWEEMEKRLVALNYEAFRVDVDTKDISTSRKHVSVDT</sequence>
<keyword evidence="1" id="KW-0489">Methyltransferase</keyword>
<dbReference type="OrthoDB" id="423221at2759"/>
<dbReference type="InterPro" id="IPR029063">
    <property type="entry name" value="SAM-dependent_MTases_sf"/>
</dbReference>
<accession>A0A9W9KEX2</accession>
<gene>
    <name evidence="3" type="ORF">N7532_003682</name>
</gene>
<dbReference type="InterPro" id="IPR001525">
    <property type="entry name" value="C5_MeTfrase"/>
</dbReference>
<dbReference type="SUPFAM" id="SSF53335">
    <property type="entry name" value="S-adenosyl-L-methionine-dependent methyltransferases"/>
    <property type="match status" value="1"/>
</dbReference>
<reference evidence="3" key="2">
    <citation type="journal article" date="2023" name="IMA Fungus">
        <title>Comparative genomic study of the Penicillium genus elucidates a diverse pangenome and 15 lateral gene transfer events.</title>
        <authorList>
            <person name="Petersen C."/>
            <person name="Sorensen T."/>
            <person name="Nielsen M.R."/>
            <person name="Sondergaard T.E."/>
            <person name="Sorensen J.L."/>
            <person name="Fitzpatrick D.A."/>
            <person name="Frisvad J.C."/>
            <person name="Nielsen K.L."/>
        </authorList>
    </citation>
    <scope>NUCLEOTIDE SEQUENCE</scope>
    <source>
        <strain evidence="3">IBT 30761</strain>
    </source>
</reference>
<comment type="caution">
    <text evidence="3">The sequence shown here is derived from an EMBL/GenBank/DDBJ whole genome shotgun (WGS) entry which is preliminary data.</text>
</comment>
<dbReference type="Proteomes" id="UP001149074">
    <property type="component" value="Unassembled WGS sequence"/>
</dbReference>
<evidence type="ECO:0000313" key="3">
    <source>
        <dbReference type="EMBL" id="KAJ5103153.1"/>
    </source>
</evidence>
<evidence type="ECO:0000313" key="4">
    <source>
        <dbReference type="Proteomes" id="UP001149074"/>
    </source>
</evidence>
<organism evidence="3 4">
    <name type="scientific">Penicillium argentinense</name>
    <dbReference type="NCBI Taxonomy" id="1131581"/>
    <lineage>
        <taxon>Eukaryota</taxon>
        <taxon>Fungi</taxon>
        <taxon>Dikarya</taxon>
        <taxon>Ascomycota</taxon>
        <taxon>Pezizomycotina</taxon>
        <taxon>Eurotiomycetes</taxon>
        <taxon>Eurotiomycetidae</taxon>
        <taxon>Eurotiales</taxon>
        <taxon>Aspergillaceae</taxon>
        <taxon>Penicillium</taxon>
    </lineage>
</organism>
<keyword evidence="4" id="KW-1185">Reference proteome</keyword>
<dbReference type="GO" id="GO:0008168">
    <property type="term" value="F:methyltransferase activity"/>
    <property type="evidence" value="ECO:0007669"/>
    <property type="project" value="UniProtKB-KW"/>
</dbReference>
<evidence type="ECO:0000256" key="2">
    <source>
        <dbReference type="ARBA" id="ARBA00022679"/>
    </source>
</evidence>
<dbReference type="Gene3D" id="3.40.50.150">
    <property type="entry name" value="Vaccinia Virus protein VP39"/>
    <property type="match status" value="1"/>
</dbReference>
<protein>
    <submittedName>
        <fullName evidence="3">Uncharacterized protein</fullName>
    </submittedName>
</protein>
<dbReference type="AlphaFoldDB" id="A0A9W9KEX2"/>
<evidence type="ECO:0000256" key="1">
    <source>
        <dbReference type="ARBA" id="ARBA00022603"/>
    </source>
</evidence>
<dbReference type="EMBL" id="JAPQKI010000004">
    <property type="protein sequence ID" value="KAJ5103153.1"/>
    <property type="molecule type" value="Genomic_DNA"/>
</dbReference>
<name>A0A9W9KEX2_9EURO</name>
<dbReference type="Pfam" id="PF00145">
    <property type="entry name" value="DNA_methylase"/>
    <property type="match status" value="1"/>
</dbReference>
<dbReference type="RefSeq" id="XP_056476533.1">
    <property type="nucleotide sequence ID" value="XM_056616176.1"/>
</dbReference>